<dbReference type="GO" id="GO:0006412">
    <property type="term" value="P:translation"/>
    <property type="evidence" value="ECO:0007669"/>
    <property type="project" value="UniProtKB-UniRule"/>
</dbReference>
<evidence type="ECO:0000256" key="6">
    <source>
        <dbReference type="HAMAP-Rule" id="MF_00480"/>
    </source>
</evidence>
<evidence type="ECO:0000256" key="3">
    <source>
        <dbReference type="ARBA" id="ARBA00022884"/>
    </source>
</evidence>
<dbReference type="InterPro" id="IPR036823">
    <property type="entry name" value="Ribosomal_uS7_dom_sf"/>
</dbReference>
<dbReference type="InterPro" id="IPR000235">
    <property type="entry name" value="Ribosomal_uS7"/>
</dbReference>
<keyword evidence="2 6" id="KW-0699">rRNA-binding</keyword>
<evidence type="ECO:0000256" key="2">
    <source>
        <dbReference type="ARBA" id="ARBA00022730"/>
    </source>
</evidence>
<sequence length="159" mass="18239">MPRRARAIVRKIEPDPIYKNRLITKLINRAMIDGKKSVVQKEVYQALQLIKEKTNDDPVKVFSQAMENIKPTMEVRPRRVGGAAYQVPIAVRGPRRESLAIRWLVASSRARSNSEFHTYAEKLAAELIDAANNEGLAVKKRLDVERMAEANRAFSHFRW</sequence>
<dbReference type="Pfam" id="PF00177">
    <property type="entry name" value="Ribosomal_S7"/>
    <property type="match status" value="1"/>
</dbReference>
<dbReference type="InterPro" id="IPR005717">
    <property type="entry name" value="Ribosomal_uS7_bac/org-type"/>
</dbReference>
<dbReference type="NCBIfam" id="TIGR01029">
    <property type="entry name" value="rpsG_bact"/>
    <property type="match status" value="1"/>
</dbReference>
<dbReference type="GO" id="GO:0015935">
    <property type="term" value="C:small ribosomal subunit"/>
    <property type="evidence" value="ECO:0007669"/>
    <property type="project" value="InterPro"/>
</dbReference>
<organism evidence="8">
    <name type="scientific">uncultured Microgenomates bacterium Rifle_16ft_4_minimus_5036</name>
    <dbReference type="NCBI Taxonomy" id="1665119"/>
    <lineage>
        <taxon>Bacteria</taxon>
        <taxon>Candidatus Microgenomatota</taxon>
        <taxon>environmental samples</taxon>
    </lineage>
</organism>
<evidence type="ECO:0000259" key="7">
    <source>
        <dbReference type="Pfam" id="PF00177"/>
    </source>
</evidence>
<dbReference type="CDD" id="cd14869">
    <property type="entry name" value="uS7_Bacteria"/>
    <property type="match status" value="1"/>
</dbReference>
<dbReference type="InterPro" id="IPR023798">
    <property type="entry name" value="Ribosomal_uS7_dom"/>
</dbReference>
<keyword evidence="3 6" id="KW-0694">RNA-binding</keyword>
<dbReference type="Gene3D" id="1.10.455.10">
    <property type="entry name" value="Ribosomal protein S7 domain"/>
    <property type="match status" value="1"/>
</dbReference>
<dbReference type="GO" id="GO:0000049">
    <property type="term" value="F:tRNA binding"/>
    <property type="evidence" value="ECO:0007669"/>
    <property type="project" value="UniProtKB-UniRule"/>
</dbReference>
<feature type="domain" description="Small ribosomal subunit protein uS7" evidence="7">
    <location>
        <begin position="2"/>
        <end position="152"/>
    </location>
</feature>
<evidence type="ECO:0000313" key="8">
    <source>
        <dbReference type="EMBL" id="AKQ04334.1"/>
    </source>
</evidence>
<dbReference type="AlphaFoldDB" id="A0A0H4TU05"/>
<proteinExistence type="inferred from homology"/>
<comment type="function">
    <text evidence="6">One of the primary rRNA binding proteins, it binds directly to 16S rRNA where it nucleates assembly of the head domain of the 30S subunit. Is located at the subunit interface close to the decoding center, probably blocks exit of the E-site tRNA.</text>
</comment>
<dbReference type="PIRSF" id="PIRSF002122">
    <property type="entry name" value="RPS7p_RPS7a_RPS5e_RPS7o"/>
    <property type="match status" value="1"/>
</dbReference>
<dbReference type="GO" id="GO:0019843">
    <property type="term" value="F:rRNA binding"/>
    <property type="evidence" value="ECO:0007669"/>
    <property type="project" value="UniProtKB-UniRule"/>
</dbReference>
<dbReference type="EMBL" id="KT007036">
    <property type="protein sequence ID" value="AKQ04334.1"/>
    <property type="molecule type" value="Genomic_DNA"/>
</dbReference>
<keyword evidence="6" id="KW-0820">tRNA-binding</keyword>
<gene>
    <name evidence="6 8" type="primary">rpsG</name>
</gene>
<name>A0A0H4TU05_9BACT</name>
<evidence type="ECO:0000256" key="4">
    <source>
        <dbReference type="ARBA" id="ARBA00022980"/>
    </source>
</evidence>
<dbReference type="HAMAP" id="MF_00480_B">
    <property type="entry name" value="Ribosomal_uS7_B"/>
    <property type="match status" value="1"/>
</dbReference>
<dbReference type="PANTHER" id="PTHR11205">
    <property type="entry name" value="RIBOSOMAL PROTEIN S7"/>
    <property type="match status" value="1"/>
</dbReference>
<dbReference type="GO" id="GO:0003735">
    <property type="term" value="F:structural constituent of ribosome"/>
    <property type="evidence" value="ECO:0007669"/>
    <property type="project" value="InterPro"/>
</dbReference>
<keyword evidence="5 6" id="KW-0687">Ribonucleoprotein</keyword>
<reference evidence="8" key="1">
    <citation type="journal article" date="2015" name="ISME J.">
        <title>Aquifer environment selects for microbial species cohorts in sediment and groundwater.</title>
        <authorList>
            <person name="Hug L.A."/>
            <person name="Thomas B.C."/>
            <person name="Brown C.T."/>
            <person name="Frischkorn K.R."/>
            <person name="Williams K.H."/>
            <person name="Tringe S.G."/>
            <person name="Banfield J.F."/>
        </authorList>
    </citation>
    <scope>NUCLEOTIDE SEQUENCE</scope>
</reference>
<dbReference type="SUPFAM" id="SSF47973">
    <property type="entry name" value="Ribosomal protein S7"/>
    <property type="match status" value="1"/>
</dbReference>
<keyword evidence="4 6" id="KW-0689">Ribosomal protein</keyword>
<evidence type="ECO:0000256" key="5">
    <source>
        <dbReference type="ARBA" id="ARBA00023274"/>
    </source>
</evidence>
<protein>
    <recommendedName>
        <fullName evidence="6">Small ribosomal subunit protein uS7</fullName>
    </recommendedName>
</protein>
<evidence type="ECO:0000256" key="1">
    <source>
        <dbReference type="ARBA" id="ARBA00007151"/>
    </source>
</evidence>
<comment type="subunit">
    <text evidence="6">Part of the 30S ribosomal subunit. Contacts proteins S9 and S11.</text>
</comment>
<comment type="similarity">
    <text evidence="1 6">Belongs to the universal ribosomal protein uS7 family.</text>
</comment>
<accession>A0A0H4TU05</accession>
<dbReference type="FunFam" id="1.10.455.10:FF:000001">
    <property type="entry name" value="30S ribosomal protein S7"/>
    <property type="match status" value="1"/>
</dbReference>